<dbReference type="GO" id="GO:0003746">
    <property type="term" value="F:translation elongation factor activity"/>
    <property type="evidence" value="ECO:0007669"/>
    <property type="project" value="UniProtKB-UniRule"/>
</dbReference>
<dbReference type="InterPro" id="IPR031157">
    <property type="entry name" value="G_TR_CS"/>
</dbReference>
<keyword evidence="7" id="KW-0496">Mitochondrion</keyword>
<dbReference type="CDD" id="cd01886">
    <property type="entry name" value="EF-G"/>
    <property type="match status" value="1"/>
</dbReference>
<dbReference type="OMA" id="GQFAKVQ"/>
<keyword evidence="3 7" id="KW-0251">Elongation factor</keyword>
<dbReference type="OrthoDB" id="198619at2759"/>
<dbReference type="SUPFAM" id="SSF54211">
    <property type="entry name" value="Ribosomal protein S5 domain 2-like"/>
    <property type="match status" value="2"/>
</dbReference>
<dbReference type="CDD" id="cd04091">
    <property type="entry name" value="mtEFG1_II_like"/>
    <property type="match status" value="1"/>
</dbReference>
<dbReference type="InterPro" id="IPR014721">
    <property type="entry name" value="Ribsml_uS5_D2-typ_fold_subgr"/>
</dbReference>
<dbReference type="InterPro" id="IPR041095">
    <property type="entry name" value="EFG_II"/>
</dbReference>
<dbReference type="PROSITE" id="PS51722">
    <property type="entry name" value="G_TR_2"/>
    <property type="match status" value="1"/>
</dbReference>
<name>A0A075ARS3_ROZAC</name>
<dbReference type="Proteomes" id="UP000030755">
    <property type="component" value="Unassembled WGS sequence"/>
</dbReference>
<comment type="function">
    <text evidence="6">Catalyzes the GTP-dependent ribosomal translocation step during translation elongation. During this step, the ribosome changes from the pre-translocational (PRE) to the post-translocational (POST) state as the newly formed A-site-bound peptidyl-tRNA and P-site-bound deacylated tRNA move to the P and E sites, respectively. Catalyzes the coordinated movement of the two tRNA molecules, the mRNA and conformational changes in the ribosome.</text>
</comment>
<comment type="pathway">
    <text evidence="7">Protein biosynthesis; polypeptide chain elongation.</text>
</comment>
<dbReference type="PANTHER" id="PTHR43636:SF2">
    <property type="entry name" value="ELONGATION FACTOR G, MITOCHONDRIAL"/>
    <property type="match status" value="1"/>
</dbReference>
<dbReference type="GO" id="GO:0005739">
    <property type="term" value="C:mitochondrion"/>
    <property type="evidence" value="ECO:0007669"/>
    <property type="project" value="UniProtKB-SubCell"/>
</dbReference>
<dbReference type="FunFam" id="3.30.70.870:FF:000001">
    <property type="entry name" value="Elongation factor G"/>
    <property type="match status" value="1"/>
</dbReference>
<evidence type="ECO:0000313" key="10">
    <source>
        <dbReference type="Proteomes" id="UP000030755"/>
    </source>
</evidence>
<dbReference type="InterPro" id="IPR005225">
    <property type="entry name" value="Small_GTP-bd"/>
</dbReference>
<dbReference type="CDD" id="cd16262">
    <property type="entry name" value="EFG_III"/>
    <property type="match status" value="1"/>
</dbReference>
<dbReference type="Gene3D" id="3.30.230.10">
    <property type="match status" value="2"/>
</dbReference>
<keyword evidence="2 7" id="KW-0547">Nucleotide-binding</keyword>
<dbReference type="STRING" id="988480.A0A075ARS3"/>
<dbReference type="InterPro" id="IPR035647">
    <property type="entry name" value="EFG_III/V"/>
</dbReference>
<dbReference type="FunFam" id="3.40.50.300:FF:000029">
    <property type="entry name" value="Elongation factor G"/>
    <property type="match status" value="1"/>
</dbReference>
<accession>A0A075ARS3</accession>
<feature type="domain" description="Tr-type G" evidence="8">
    <location>
        <begin position="24"/>
        <end position="301"/>
    </location>
</feature>
<keyword evidence="10" id="KW-1185">Reference proteome</keyword>
<dbReference type="AlphaFoldDB" id="A0A075ARS3"/>
<dbReference type="GO" id="GO:0005525">
    <property type="term" value="F:GTP binding"/>
    <property type="evidence" value="ECO:0007669"/>
    <property type="project" value="UniProtKB-UniRule"/>
</dbReference>
<keyword evidence="4 7" id="KW-0648">Protein biosynthesis</keyword>
<dbReference type="Pfam" id="PF14492">
    <property type="entry name" value="EFG_III"/>
    <property type="match status" value="1"/>
</dbReference>
<dbReference type="PANTHER" id="PTHR43636">
    <property type="entry name" value="ELONGATION FACTOR G, MITOCHONDRIAL"/>
    <property type="match status" value="1"/>
</dbReference>
<dbReference type="InterPro" id="IPR005517">
    <property type="entry name" value="Transl_elong_EFG/EF2_IV"/>
</dbReference>
<evidence type="ECO:0000256" key="2">
    <source>
        <dbReference type="ARBA" id="ARBA00022741"/>
    </source>
</evidence>
<dbReference type="Gene3D" id="3.30.70.870">
    <property type="entry name" value="Elongation Factor G (Translational Gtpase), domain 3"/>
    <property type="match status" value="1"/>
</dbReference>
<evidence type="ECO:0000256" key="5">
    <source>
        <dbReference type="ARBA" id="ARBA00023134"/>
    </source>
</evidence>
<dbReference type="CDD" id="cd01434">
    <property type="entry name" value="EFG_mtEFG1_IV"/>
    <property type="match status" value="1"/>
</dbReference>
<dbReference type="SMART" id="SM00889">
    <property type="entry name" value="EFG_IV"/>
    <property type="match status" value="1"/>
</dbReference>
<feature type="binding site" evidence="7">
    <location>
        <begin position="33"/>
        <end position="40"/>
    </location>
    <ligand>
        <name>GTP</name>
        <dbReference type="ChEBI" id="CHEBI:37565"/>
    </ligand>
</feature>
<feature type="binding site" evidence="7">
    <location>
        <begin position="154"/>
        <end position="157"/>
    </location>
    <ligand>
        <name>GTP</name>
        <dbReference type="ChEBI" id="CHEBI:37565"/>
    </ligand>
</feature>
<dbReference type="Pfam" id="PF03144">
    <property type="entry name" value="GTP_EFTU_D2"/>
    <property type="match status" value="1"/>
</dbReference>
<dbReference type="HOGENOM" id="CLU_002794_4_1_1"/>
<dbReference type="InterPro" id="IPR009022">
    <property type="entry name" value="EFG_III"/>
</dbReference>
<evidence type="ECO:0000256" key="6">
    <source>
        <dbReference type="ARBA" id="ARBA00024731"/>
    </source>
</evidence>
<feature type="binding site" evidence="7">
    <location>
        <begin position="100"/>
        <end position="104"/>
    </location>
    <ligand>
        <name>GTP</name>
        <dbReference type="ChEBI" id="CHEBI:37565"/>
    </ligand>
</feature>
<dbReference type="Pfam" id="PF00679">
    <property type="entry name" value="EFG_C"/>
    <property type="match status" value="1"/>
</dbReference>
<dbReference type="SUPFAM" id="SSF54980">
    <property type="entry name" value="EF-G C-terminal domain-like"/>
    <property type="match status" value="2"/>
</dbReference>
<dbReference type="Pfam" id="PF03764">
    <property type="entry name" value="EFG_IV"/>
    <property type="match status" value="1"/>
</dbReference>
<comment type="similarity">
    <text evidence="7">Belongs to the GTP-binding elongation factor family. EF-G/EF-2 subfamily.</text>
</comment>
<dbReference type="InterPro" id="IPR009000">
    <property type="entry name" value="Transl_B-barrel_sf"/>
</dbReference>
<sequence length="745" mass="83853">MLRSISRRFNYRLFSTISDIERVRKIRNIGISAHIDSGKTTLTERILYYTGRIKEIHEVRGKDGVGAKMDSMELEREKGITIQSAATFTKWKDTTINIIDTPGHVDFTIEVERALRVLDGAILVVCGSSGVQSQTMTVDRQMKRYNIPRLIFINKLDRIGANPFSVLEKIKDKLKLNAALMQIPIGLESNLRGLVDLLEMKAVYFQGPKGDKVVYDDIPAELKSEAEAKYNDLIGALANVNETIEEYFLNESKPPIDIVKKAIRECVINRTFVPVYIGSAYKNTGVQPLLEAVTSYLPDPSEIKQEALELHNEENKIELESDSKKPLVALAFKLEDGKYGQLTYFRIYQGKLTKGTNTHNMRTGEKVRVPRLVRMHSNEMEDVNYLEAGELGAAFGLDCNSGDTFTDGAVKCVMSSMYVPDPVISLSCSPLTSKDLLPFQKAIARFKKEDPTFHAEFDASLNQTVISGMGELHLDIYLERMRREYNCKTKSGRPKVNFREIINKKTRFEYTHKKQSGGSGQYAKVIGYIEPLDDYSKNEFKQSGGSGQYAKVIGYIEPLDDYSKNEFVNQVTGGTIPTNYIPSCEKAYKEAIKKGFIINHPIVGMRVVLQDGAYHEVDSSDLAFRIAMTNGLAQAFAKAIPQLIEPIMTVEVTCPIEYQMPVTAGLGKRQAIISDTEIHDDYAVISAECSLNDMFGYSNDLRSQTQGKGEFSMEYFEHRPVLPSKQNDIVEEYKKLAEEEAKLLQ</sequence>
<protein>
    <recommendedName>
        <fullName evidence="7">Elongation factor G, mitochondrial</fullName>
        <shortName evidence="7">EF-Gmt</shortName>
    </recommendedName>
    <alternativeName>
        <fullName evidence="7">Elongation factor G 1, mitochondrial</fullName>
        <shortName evidence="7">mEF-G 1</shortName>
    </alternativeName>
    <alternativeName>
        <fullName evidence="7">Elongation factor G1</fullName>
    </alternativeName>
</protein>
<dbReference type="EMBL" id="KE561278">
    <property type="protein sequence ID" value="EPZ31223.1"/>
    <property type="molecule type" value="Genomic_DNA"/>
</dbReference>
<dbReference type="InterPro" id="IPR004161">
    <property type="entry name" value="EFTu-like_2"/>
</dbReference>
<dbReference type="HAMAP" id="MF_00054_B">
    <property type="entry name" value="EF_G_EF_2_B"/>
    <property type="match status" value="1"/>
</dbReference>
<dbReference type="FunFam" id="2.40.30.10:FF:000022">
    <property type="entry name" value="Elongation factor G, mitochondrial"/>
    <property type="match status" value="1"/>
</dbReference>
<dbReference type="GO" id="GO:0003924">
    <property type="term" value="F:GTPase activity"/>
    <property type="evidence" value="ECO:0007669"/>
    <property type="project" value="UniProtKB-UniRule"/>
</dbReference>
<dbReference type="SUPFAM" id="SSF52540">
    <property type="entry name" value="P-loop containing nucleoside triphosphate hydrolases"/>
    <property type="match status" value="1"/>
</dbReference>
<dbReference type="InterPro" id="IPR020568">
    <property type="entry name" value="Ribosomal_Su5_D2-typ_SF"/>
</dbReference>
<dbReference type="InterPro" id="IPR004540">
    <property type="entry name" value="Transl_elong_EFG/EF2"/>
</dbReference>
<dbReference type="InterPro" id="IPR000640">
    <property type="entry name" value="EFG_V-like"/>
</dbReference>
<evidence type="ECO:0000256" key="3">
    <source>
        <dbReference type="ARBA" id="ARBA00022768"/>
    </source>
</evidence>
<dbReference type="Pfam" id="PF00009">
    <property type="entry name" value="GTP_EFTU"/>
    <property type="match status" value="1"/>
</dbReference>
<gene>
    <name evidence="7" type="primary">MEF1</name>
    <name evidence="9" type="ORF">O9G_005193</name>
</gene>
<dbReference type="PROSITE" id="PS00301">
    <property type="entry name" value="G_TR_1"/>
    <property type="match status" value="1"/>
</dbReference>
<evidence type="ECO:0000256" key="4">
    <source>
        <dbReference type="ARBA" id="ARBA00022917"/>
    </source>
</evidence>
<keyword evidence="5 7" id="KW-0342">GTP-binding</keyword>
<comment type="subcellular location">
    <subcellularLocation>
        <location evidence="7">Mitochondrion</location>
    </subcellularLocation>
</comment>
<dbReference type="SUPFAM" id="SSF50447">
    <property type="entry name" value="Translation proteins"/>
    <property type="match status" value="1"/>
</dbReference>
<dbReference type="Gene3D" id="3.30.70.240">
    <property type="match status" value="1"/>
</dbReference>
<comment type="similarity">
    <text evidence="1">Belongs to the TRAFAC class translation factor GTPase superfamily. Classic translation factor GTPase family. EF-G/EF-2 subfamily.</text>
</comment>
<proteinExistence type="inferred from homology"/>
<comment type="function">
    <text evidence="7">Mitochondrial GTPase that catalyzes the GTP-dependent ribosomal translocation step during translation elongation. During this step, the ribosome changes from the pre-translocational (PRE) to the post-translocational (POST) state as the newly formed A-site-bound peptidyl-tRNA and P-site-bound deacylated tRNA move to the P and E sites, respectively. Catalyzes the coordinated movement of the two tRNA molecules, the mRNA and conformational changes in the ribosome.</text>
</comment>
<dbReference type="Gene3D" id="3.40.50.300">
    <property type="entry name" value="P-loop containing nucleotide triphosphate hydrolases"/>
    <property type="match status" value="1"/>
</dbReference>
<dbReference type="FunFam" id="3.30.70.240:FF:000001">
    <property type="entry name" value="Elongation factor G"/>
    <property type="match status" value="1"/>
</dbReference>
<evidence type="ECO:0000313" key="9">
    <source>
        <dbReference type="EMBL" id="EPZ31223.1"/>
    </source>
</evidence>
<dbReference type="Gene3D" id="2.40.30.10">
    <property type="entry name" value="Translation factors"/>
    <property type="match status" value="1"/>
</dbReference>
<dbReference type="PRINTS" id="PR00315">
    <property type="entry name" value="ELONGATNFCT"/>
</dbReference>
<dbReference type="NCBIfam" id="TIGR00484">
    <property type="entry name" value="EF-G"/>
    <property type="match status" value="1"/>
</dbReference>
<dbReference type="InterPro" id="IPR000795">
    <property type="entry name" value="T_Tr_GTP-bd_dom"/>
</dbReference>
<evidence type="ECO:0000259" key="8">
    <source>
        <dbReference type="PROSITE" id="PS51722"/>
    </source>
</evidence>
<dbReference type="InterPro" id="IPR047872">
    <property type="entry name" value="EFG_IV"/>
</dbReference>
<dbReference type="UniPathway" id="UPA00345"/>
<dbReference type="GO" id="GO:0070125">
    <property type="term" value="P:mitochondrial translational elongation"/>
    <property type="evidence" value="ECO:0007669"/>
    <property type="project" value="UniProtKB-UniRule"/>
</dbReference>
<evidence type="ECO:0000256" key="7">
    <source>
        <dbReference type="HAMAP-Rule" id="MF_03061"/>
    </source>
</evidence>
<dbReference type="NCBIfam" id="TIGR00231">
    <property type="entry name" value="small_GTP"/>
    <property type="match status" value="1"/>
</dbReference>
<dbReference type="SMART" id="SM00838">
    <property type="entry name" value="EFG_C"/>
    <property type="match status" value="1"/>
</dbReference>
<dbReference type="InterPro" id="IPR027417">
    <property type="entry name" value="P-loop_NTPase"/>
</dbReference>
<evidence type="ECO:0000256" key="1">
    <source>
        <dbReference type="ARBA" id="ARBA00005870"/>
    </source>
</evidence>
<reference evidence="9 10" key="1">
    <citation type="journal article" date="2013" name="Curr. Biol.">
        <title>Shared signatures of parasitism and phylogenomics unite Cryptomycota and microsporidia.</title>
        <authorList>
            <person name="James T.Y."/>
            <person name="Pelin A."/>
            <person name="Bonen L."/>
            <person name="Ahrendt S."/>
            <person name="Sain D."/>
            <person name="Corradi N."/>
            <person name="Stajich J.E."/>
        </authorList>
    </citation>
    <scope>NUCLEOTIDE SEQUENCE [LARGE SCALE GENOMIC DNA]</scope>
    <source>
        <strain evidence="9 10">CSF55</strain>
    </source>
</reference>
<organism evidence="9 10">
    <name type="scientific">Rozella allomycis (strain CSF55)</name>
    <dbReference type="NCBI Taxonomy" id="988480"/>
    <lineage>
        <taxon>Eukaryota</taxon>
        <taxon>Fungi</taxon>
        <taxon>Fungi incertae sedis</taxon>
        <taxon>Cryptomycota</taxon>
        <taxon>Cryptomycota incertae sedis</taxon>
        <taxon>Rozella</taxon>
    </lineage>
</organism>